<dbReference type="KEGG" id="ruv:EC9_42980"/>
<dbReference type="Proteomes" id="UP000319557">
    <property type="component" value="Chromosome"/>
</dbReference>
<feature type="domain" description="SUI1" evidence="4">
    <location>
        <begin position="2"/>
        <end position="64"/>
    </location>
</feature>
<evidence type="ECO:0000256" key="2">
    <source>
        <dbReference type="ARBA" id="ARBA00022845"/>
    </source>
</evidence>
<evidence type="ECO:0000256" key="3">
    <source>
        <dbReference type="ARBA" id="ARBA00022917"/>
    </source>
</evidence>
<accession>A0A517M5E4</accession>
<reference evidence="5 6" key="1">
    <citation type="submission" date="2019-02" db="EMBL/GenBank/DDBJ databases">
        <title>Deep-cultivation of Planctomycetes and their phenomic and genomic characterization uncovers novel biology.</title>
        <authorList>
            <person name="Wiegand S."/>
            <person name="Jogler M."/>
            <person name="Boedeker C."/>
            <person name="Pinto D."/>
            <person name="Vollmers J."/>
            <person name="Rivas-Marin E."/>
            <person name="Kohn T."/>
            <person name="Peeters S.H."/>
            <person name="Heuer A."/>
            <person name="Rast P."/>
            <person name="Oberbeckmann S."/>
            <person name="Bunk B."/>
            <person name="Jeske O."/>
            <person name="Meyerdierks A."/>
            <person name="Storesund J.E."/>
            <person name="Kallscheuer N."/>
            <person name="Luecker S."/>
            <person name="Lage O.M."/>
            <person name="Pohl T."/>
            <person name="Merkel B.J."/>
            <person name="Hornburger P."/>
            <person name="Mueller R.-W."/>
            <person name="Bruemmer F."/>
            <person name="Labrenz M."/>
            <person name="Spormann A.M."/>
            <person name="Op den Camp H."/>
            <person name="Overmann J."/>
            <person name="Amann R."/>
            <person name="Jetten M.S.M."/>
            <person name="Mascher T."/>
            <person name="Medema M.H."/>
            <person name="Devos D.P."/>
            <person name="Kaster A.-K."/>
            <person name="Ovreas L."/>
            <person name="Rohde M."/>
            <person name="Galperin M.Y."/>
            <person name="Jogler C."/>
        </authorList>
    </citation>
    <scope>NUCLEOTIDE SEQUENCE [LARGE SCALE GENOMIC DNA]</scope>
    <source>
        <strain evidence="5 6">EC9</strain>
    </source>
</reference>
<keyword evidence="6" id="KW-1185">Reference proteome</keyword>
<sequence>MTEKRKRGKVVTLVKGLPAEGNDLPALLTQLKSRCGAGGTIKEDHLEIQGDHLETVRSVLSEIGYRTKG</sequence>
<dbReference type="PROSITE" id="PS50296">
    <property type="entry name" value="SUI1"/>
    <property type="match status" value="1"/>
</dbReference>
<proteinExistence type="inferred from homology"/>
<evidence type="ECO:0000259" key="4">
    <source>
        <dbReference type="PROSITE" id="PS50296"/>
    </source>
</evidence>
<dbReference type="PIRSF" id="PIRSF037511">
    <property type="entry name" value="Transl_init_SUI1_pro"/>
    <property type="match status" value="1"/>
</dbReference>
<dbReference type="SUPFAM" id="SSF55159">
    <property type="entry name" value="eIF1-like"/>
    <property type="match status" value="1"/>
</dbReference>
<dbReference type="EMBL" id="CP036261">
    <property type="protein sequence ID" value="QDS90094.1"/>
    <property type="molecule type" value="Genomic_DNA"/>
</dbReference>
<dbReference type="InterPro" id="IPR050318">
    <property type="entry name" value="DENR/SUI1_TIF"/>
</dbReference>
<dbReference type="Pfam" id="PF01253">
    <property type="entry name" value="SUI1"/>
    <property type="match status" value="1"/>
</dbReference>
<dbReference type="PANTHER" id="PTHR12789:SF0">
    <property type="entry name" value="DENSITY-REGULATED PROTEIN"/>
    <property type="match status" value="1"/>
</dbReference>
<comment type="similarity">
    <text evidence="1">Belongs to the SUI1 family.</text>
</comment>
<dbReference type="AlphaFoldDB" id="A0A517M5E4"/>
<dbReference type="InterPro" id="IPR001950">
    <property type="entry name" value="SUI1"/>
</dbReference>
<dbReference type="CDD" id="cd11567">
    <property type="entry name" value="YciH_like"/>
    <property type="match status" value="1"/>
</dbReference>
<gene>
    <name evidence="5" type="ORF">EC9_42980</name>
</gene>
<keyword evidence="2" id="KW-0810">Translation regulation</keyword>
<dbReference type="GO" id="GO:0003729">
    <property type="term" value="F:mRNA binding"/>
    <property type="evidence" value="ECO:0007669"/>
    <property type="project" value="TreeGrafter"/>
</dbReference>
<evidence type="ECO:0000256" key="1">
    <source>
        <dbReference type="ARBA" id="ARBA00005422"/>
    </source>
</evidence>
<dbReference type="GO" id="GO:0001731">
    <property type="term" value="P:formation of translation preinitiation complex"/>
    <property type="evidence" value="ECO:0007669"/>
    <property type="project" value="TreeGrafter"/>
</dbReference>
<dbReference type="InterPro" id="IPR005872">
    <property type="entry name" value="SUI1_arc_bac"/>
</dbReference>
<name>A0A517M5E4_9BACT</name>
<organism evidence="5 6">
    <name type="scientific">Rosistilla ulvae</name>
    <dbReference type="NCBI Taxonomy" id="1930277"/>
    <lineage>
        <taxon>Bacteria</taxon>
        <taxon>Pseudomonadati</taxon>
        <taxon>Planctomycetota</taxon>
        <taxon>Planctomycetia</taxon>
        <taxon>Pirellulales</taxon>
        <taxon>Pirellulaceae</taxon>
        <taxon>Rosistilla</taxon>
    </lineage>
</organism>
<dbReference type="Gene3D" id="3.30.780.10">
    <property type="entry name" value="SUI1-like domain"/>
    <property type="match status" value="1"/>
</dbReference>
<protein>
    <submittedName>
        <fullName evidence="5">Translation initiation factor Sui1</fullName>
    </submittedName>
</protein>
<dbReference type="GO" id="GO:0002188">
    <property type="term" value="P:translation reinitiation"/>
    <property type="evidence" value="ECO:0007669"/>
    <property type="project" value="TreeGrafter"/>
</dbReference>
<keyword evidence="5" id="KW-0396">Initiation factor</keyword>
<dbReference type="PANTHER" id="PTHR12789">
    <property type="entry name" value="DENSITY-REGULATED PROTEIN HOMOLOG"/>
    <property type="match status" value="1"/>
</dbReference>
<dbReference type="GO" id="GO:0006417">
    <property type="term" value="P:regulation of translation"/>
    <property type="evidence" value="ECO:0007669"/>
    <property type="project" value="UniProtKB-KW"/>
</dbReference>
<dbReference type="GO" id="GO:0003743">
    <property type="term" value="F:translation initiation factor activity"/>
    <property type="evidence" value="ECO:0007669"/>
    <property type="project" value="UniProtKB-KW"/>
</dbReference>
<evidence type="ECO:0000313" key="6">
    <source>
        <dbReference type="Proteomes" id="UP000319557"/>
    </source>
</evidence>
<keyword evidence="3" id="KW-0648">Protein biosynthesis</keyword>
<dbReference type="InterPro" id="IPR036877">
    <property type="entry name" value="SUI1_dom_sf"/>
</dbReference>
<evidence type="ECO:0000313" key="5">
    <source>
        <dbReference type="EMBL" id="QDS90094.1"/>
    </source>
</evidence>